<evidence type="ECO:0008006" key="3">
    <source>
        <dbReference type="Google" id="ProtNLM"/>
    </source>
</evidence>
<name>D7CSQ5_TRURR</name>
<organism evidence="1 2">
    <name type="scientific">Truepera radiovictrix (strain DSM 17093 / CIP 108686 / LMG 22925 / RQ-24)</name>
    <dbReference type="NCBI Taxonomy" id="649638"/>
    <lineage>
        <taxon>Bacteria</taxon>
        <taxon>Thermotogati</taxon>
        <taxon>Deinococcota</taxon>
        <taxon>Deinococci</taxon>
        <taxon>Trueperales</taxon>
        <taxon>Trueperaceae</taxon>
        <taxon>Truepera</taxon>
    </lineage>
</organism>
<gene>
    <name evidence="1" type="ordered locus">Trad_0535</name>
</gene>
<dbReference type="RefSeq" id="WP_013177052.1">
    <property type="nucleotide sequence ID" value="NC_014221.1"/>
</dbReference>
<dbReference type="HOGENOM" id="CLU_069355_1_1_0"/>
<accession>D7CSQ5</accession>
<dbReference type="Pfam" id="PF11303">
    <property type="entry name" value="DUF3105"/>
    <property type="match status" value="1"/>
</dbReference>
<proteinExistence type="predicted"/>
<dbReference type="InterPro" id="IPR021454">
    <property type="entry name" value="DUF3105"/>
</dbReference>
<dbReference type="KEGG" id="tra:Trad_0535"/>
<dbReference type="STRING" id="649638.Trad_0535"/>
<evidence type="ECO:0000313" key="1">
    <source>
        <dbReference type="EMBL" id="ADI13672.1"/>
    </source>
</evidence>
<dbReference type="AlphaFoldDB" id="D7CSQ5"/>
<dbReference type="EMBL" id="CP002049">
    <property type="protein sequence ID" value="ADI13672.1"/>
    <property type="molecule type" value="Genomic_DNA"/>
</dbReference>
<protein>
    <recommendedName>
        <fullName evidence="3">DUF3105 domain-containing protein</fullName>
    </recommendedName>
</protein>
<reference evidence="1 2" key="2">
    <citation type="journal article" date="2011" name="Stand. Genomic Sci.">
        <title>Complete genome sequence of Truepera radiovictrix type strain (RQ-24).</title>
        <authorList>
            <person name="Ivanova N."/>
            <person name="Rohde C."/>
            <person name="Munk C."/>
            <person name="Nolan M."/>
            <person name="Lucas S."/>
            <person name="Del Rio T.G."/>
            <person name="Tice H."/>
            <person name="Deshpande S."/>
            <person name="Cheng J.F."/>
            <person name="Tapia R."/>
            <person name="Han C."/>
            <person name="Goodwin L."/>
            <person name="Pitluck S."/>
            <person name="Liolios K."/>
            <person name="Mavromatis K."/>
            <person name="Mikhailova N."/>
            <person name="Pati A."/>
            <person name="Chen A."/>
            <person name="Palaniappan K."/>
            <person name="Land M."/>
            <person name="Hauser L."/>
            <person name="Chang Y.J."/>
            <person name="Jeffries C.D."/>
            <person name="Brambilla E."/>
            <person name="Rohde M."/>
            <person name="Goker M."/>
            <person name="Tindall B.J."/>
            <person name="Woyke T."/>
            <person name="Bristow J."/>
            <person name="Eisen J.A."/>
            <person name="Markowitz V."/>
            <person name="Hugenholtz P."/>
            <person name="Kyrpides N.C."/>
            <person name="Klenk H.P."/>
            <person name="Lapidus A."/>
        </authorList>
    </citation>
    <scope>NUCLEOTIDE SEQUENCE [LARGE SCALE GENOMIC DNA]</scope>
    <source>
        <strain evidence="2">DSM 17093 / CIP 108686 / LMG 22925 / RQ-24</strain>
    </source>
</reference>
<dbReference type="OrthoDB" id="9809840at2"/>
<dbReference type="Proteomes" id="UP000000379">
    <property type="component" value="Chromosome"/>
</dbReference>
<dbReference type="eggNOG" id="ENOG5032U1P">
    <property type="taxonomic scope" value="Bacteria"/>
</dbReference>
<reference evidence="2" key="1">
    <citation type="submission" date="2010-05" db="EMBL/GenBank/DDBJ databases">
        <title>The complete genome of Truepera radiovictris DSM 17093.</title>
        <authorList>
            <consortium name="US DOE Joint Genome Institute (JGI-PGF)"/>
            <person name="Lucas S."/>
            <person name="Copeland A."/>
            <person name="Lapidus A."/>
            <person name="Glavina del Rio T."/>
            <person name="Dalin E."/>
            <person name="Tice H."/>
            <person name="Bruce D."/>
            <person name="Goodwin L."/>
            <person name="Pitluck S."/>
            <person name="Kyrpides N."/>
            <person name="Mavromatis K."/>
            <person name="Ovchinnikova G."/>
            <person name="Munk A.C."/>
            <person name="Detter J.C."/>
            <person name="Han C."/>
            <person name="Tapia R."/>
            <person name="Land M."/>
            <person name="Hauser L."/>
            <person name="Markowitz V."/>
            <person name="Cheng J.-F."/>
            <person name="Hugenholtz P."/>
            <person name="Woyke T."/>
            <person name="Wu D."/>
            <person name="Tindall B."/>
            <person name="Pomrenke H.G."/>
            <person name="Brambilla E."/>
            <person name="Klenk H.-P."/>
            <person name="Eisen J.A."/>
        </authorList>
    </citation>
    <scope>NUCLEOTIDE SEQUENCE [LARGE SCALE GENOMIC DNA]</scope>
    <source>
        <strain evidence="2">DSM 17093 / CIP 108686 / LMG 22925 / RQ-24</strain>
    </source>
</reference>
<evidence type="ECO:0000313" key="2">
    <source>
        <dbReference type="Proteomes" id="UP000000379"/>
    </source>
</evidence>
<keyword evidence="2" id="KW-1185">Reference proteome</keyword>
<sequence>MATKSRTVRKGKVSKYQQKRSWKGLLIGLGLALLVLVPAGINLYRQSQLPGERFASLGNAHISPGAPTPAYNSNPPTSGPHYPSIAGWGSYTEVQPDELLVHNMEDAGVILWYRMGTPEENRAHVEALENAYDARRYRRVVIAPREELETQYAMTAWQRLQTFDEIDPDEINAFMEAYEGVDHHPY</sequence>